<evidence type="ECO:0000313" key="2">
    <source>
        <dbReference type="Proteomes" id="UP000249304"/>
    </source>
</evidence>
<organism evidence="1 2">
    <name type="scientific">Nonomuraea aridisoli</name>
    <dbReference type="NCBI Taxonomy" id="2070368"/>
    <lineage>
        <taxon>Bacteria</taxon>
        <taxon>Bacillati</taxon>
        <taxon>Actinomycetota</taxon>
        <taxon>Actinomycetes</taxon>
        <taxon>Streptosporangiales</taxon>
        <taxon>Streptosporangiaceae</taxon>
        <taxon>Nonomuraea</taxon>
    </lineage>
</organism>
<proteinExistence type="predicted"/>
<dbReference type="Proteomes" id="UP000249304">
    <property type="component" value="Unassembled WGS sequence"/>
</dbReference>
<name>A0A2W2EDP4_9ACTN</name>
<keyword evidence="2" id="KW-1185">Reference proteome</keyword>
<gene>
    <name evidence="1" type="ORF">C1J01_09010</name>
</gene>
<reference evidence="1 2" key="1">
    <citation type="submission" date="2018-01" db="EMBL/GenBank/DDBJ databases">
        <title>Draft genome sequence of Nonomuraea sp. KC333.</title>
        <authorList>
            <person name="Sahin N."/>
            <person name="Saygin H."/>
            <person name="Ay H."/>
        </authorList>
    </citation>
    <scope>NUCLEOTIDE SEQUENCE [LARGE SCALE GENOMIC DNA]</scope>
    <source>
        <strain evidence="1 2">KC333</strain>
    </source>
</reference>
<dbReference type="AlphaFoldDB" id="A0A2W2EDP4"/>
<dbReference type="OrthoDB" id="4315661at2"/>
<sequence length="140" mass="15038">MIKARGIARDGQRPLALFGLSGENVTRLMAGEPISVNLADIGLPDIQIVIVGGRTEQALAEQLGRHWNIPRPPGGQDRPLPPPPTPGVPCAYGCGTSTGWRWYRRVGWQRICAAKAPAGAVARGEFVPDEAHVDRQDGSR</sequence>
<protein>
    <submittedName>
        <fullName evidence="1">Uncharacterized protein</fullName>
    </submittedName>
</protein>
<dbReference type="EMBL" id="POUD01000024">
    <property type="protein sequence ID" value="PZG20631.1"/>
    <property type="molecule type" value="Genomic_DNA"/>
</dbReference>
<evidence type="ECO:0000313" key="1">
    <source>
        <dbReference type="EMBL" id="PZG20631.1"/>
    </source>
</evidence>
<comment type="caution">
    <text evidence="1">The sequence shown here is derived from an EMBL/GenBank/DDBJ whole genome shotgun (WGS) entry which is preliminary data.</text>
</comment>
<accession>A0A2W2EDP4</accession>
<dbReference type="RefSeq" id="WP_111178019.1">
    <property type="nucleotide sequence ID" value="NZ_POUD01000024.1"/>
</dbReference>